<dbReference type="Proteomes" id="UP001143747">
    <property type="component" value="Unassembled WGS sequence"/>
</dbReference>
<evidence type="ECO:0000259" key="1">
    <source>
        <dbReference type="Pfam" id="PF01882"/>
    </source>
</evidence>
<organism evidence="2 3">
    <name type="scientific">Methanogenium marinum</name>
    <dbReference type="NCBI Taxonomy" id="348610"/>
    <lineage>
        <taxon>Archaea</taxon>
        <taxon>Methanobacteriati</taxon>
        <taxon>Methanobacteriota</taxon>
        <taxon>Stenosarchaea group</taxon>
        <taxon>Methanomicrobia</taxon>
        <taxon>Methanomicrobiales</taxon>
        <taxon>Methanomicrobiaceae</taxon>
        <taxon>Methanogenium</taxon>
    </lineage>
</organism>
<feature type="domain" description="DUF58" evidence="1">
    <location>
        <begin position="56"/>
        <end position="267"/>
    </location>
</feature>
<reference evidence="2" key="1">
    <citation type="submission" date="2022-01" db="EMBL/GenBank/DDBJ databases">
        <title>Draft genome of Methanogenium marinum DSM 15558.</title>
        <authorList>
            <person name="Chen S.-C."/>
            <person name="You Y.-T."/>
        </authorList>
    </citation>
    <scope>NUCLEOTIDE SEQUENCE</scope>
    <source>
        <strain evidence="2">DSM 15558</strain>
    </source>
</reference>
<dbReference type="InterPro" id="IPR002881">
    <property type="entry name" value="DUF58"/>
</dbReference>
<dbReference type="AlphaFoldDB" id="A0A9Q4KW63"/>
<dbReference type="Pfam" id="PF01882">
    <property type="entry name" value="DUF58"/>
    <property type="match status" value="1"/>
</dbReference>
<protein>
    <submittedName>
        <fullName evidence="2">DUF58 domain-containing protein</fullName>
    </submittedName>
</protein>
<dbReference type="SUPFAM" id="SSF53300">
    <property type="entry name" value="vWA-like"/>
    <property type="match status" value="1"/>
</dbReference>
<dbReference type="PANTHER" id="PTHR33608">
    <property type="entry name" value="BLL2464 PROTEIN"/>
    <property type="match status" value="1"/>
</dbReference>
<sequence length="304" mass="35147">MNTITEERISSISGYSAEECMNIVRRIRITARYYSQREQTGMHKSLFRGRGIDFTDIREYEYGDDIRSMDWNVTARYRKPHVRIYNEERERTLYLVIDRSASSSFGAEVSKDIKILEIAATILYSAVKEGDAAGTLLFTDTIEKYIPARKGKNHAASVINTIISHNPVSKQTDIKNAAEFLLGRLKRKSQIVIISDFDSPSFEDAVALLGRRHDVQAIQVSDEHETEIPNVGRVEIMDPETGEQICIDTSDQDFREQYREIAKFHQEKLTDYFCKNRIPALHIQTTDPYRDVFLKLNTFYRRIA</sequence>
<dbReference type="EMBL" id="JAKELO010000002">
    <property type="protein sequence ID" value="MDE4908826.1"/>
    <property type="molecule type" value="Genomic_DNA"/>
</dbReference>
<dbReference type="PANTHER" id="PTHR33608:SF6">
    <property type="entry name" value="BLL2464 PROTEIN"/>
    <property type="match status" value="1"/>
</dbReference>
<gene>
    <name evidence="2" type="ORF">L0665_09425</name>
</gene>
<comment type="caution">
    <text evidence="2">The sequence shown here is derived from an EMBL/GenBank/DDBJ whole genome shotgun (WGS) entry which is preliminary data.</text>
</comment>
<evidence type="ECO:0000313" key="3">
    <source>
        <dbReference type="Proteomes" id="UP001143747"/>
    </source>
</evidence>
<dbReference type="Gene3D" id="3.40.50.410">
    <property type="entry name" value="von Willebrand factor, type A domain"/>
    <property type="match status" value="1"/>
</dbReference>
<keyword evidence="3" id="KW-1185">Reference proteome</keyword>
<name>A0A9Q4KW63_9EURY</name>
<proteinExistence type="predicted"/>
<dbReference type="RefSeq" id="WP_274925437.1">
    <property type="nucleotide sequence ID" value="NZ_JAKELO010000002.1"/>
</dbReference>
<accession>A0A9Q4KW63</accession>
<dbReference type="InterPro" id="IPR036465">
    <property type="entry name" value="vWFA_dom_sf"/>
</dbReference>
<evidence type="ECO:0000313" key="2">
    <source>
        <dbReference type="EMBL" id="MDE4908826.1"/>
    </source>
</evidence>